<organism evidence="1 2">
    <name type="scientific">Oxytricha trifallax</name>
    <dbReference type="NCBI Taxonomy" id="1172189"/>
    <lineage>
        <taxon>Eukaryota</taxon>
        <taxon>Sar</taxon>
        <taxon>Alveolata</taxon>
        <taxon>Ciliophora</taxon>
        <taxon>Intramacronucleata</taxon>
        <taxon>Spirotrichea</taxon>
        <taxon>Stichotrichia</taxon>
        <taxon>Sporadotrichida</taxon>
        <taxon>Oxytrichidae</taxon>
        <taxon>Oxytrichinae</taxon>
        <taxon>Oxytricha</taxon>
    </lineage>
</organism>
<gene>
    <name evidence="1" type="ORF">OXYTRIMIC_069</name>
</gene>
<reference evidence="2" key="1">
    <citation type="journal article" date="2014" name="Cell">
        <title>The Architecture of a Scrambled Genome Reveals Massive Levels of Genomic Rearrangement during Development.</title>
        <authorList>
            <person name="Chen X."/>
            <person name="Bracht J.R."/>
            <person name="Goldman A.D."/>
            <person name="Dolzhenko E."/>
            <person name="Clay D.M."/>
            <person name="Swart E.C."/>
            <person name="Perlman D.H."/>
            <person name="Doak T.G."/>
            <person name="Stuart A."/>
            <person name="Amemiya C.T."/>
            <person name="Sebra R.P."/>
            <person name="Landweber L.F."/>
        </authorList>
    </citation>
    <scope>NUCLEOTIDE SEQUENCE [LARGE SCALE GENOMIC DNA]</scope>
    <source>
        <strain evidence="2">JRB310</strain>
    </source>
</reference>
<protein>
    <submittedName>
        <fullName evidence="1">Uncharacterized protein</fullName>
    </submittedName>
</protein>
<evidence type="ECO:0000313" key="1">
    <source>
        <dbReference type="EMBL" id="KEJ82610.1"/>
    </source>
</evidence>
<dbReference type="EMBL" id="ARYC01011512">
    <property type="protein sequence ID" value="KEJ82610.1"/>
    <property type="molecule type" value="Genomic_DNA"/>
</dbReference>
<sequence>MDFSTNYDDQLKAQILFSHYSIEKLLQKGDSEAVQEIIDGSKNVRRYSSLQVAQRLNELNDVLVVKQKELETAKAEGNVQAIDQLKDDIIKIQTAALKIHALKI</sequence>
<dbReference type="AlphaFoldDB" id="A0A073HZF4"/>
<evidence type="ECO:0000313" key="2">
    <source>
        <dbReference type="Proteomes" id="UP000053232"/>
    </source>
</evidence>
<keyword evidence="2" id="KW-1185">Reference proteome</keyword>
<dbReference type="Proteomes" id="UP000053232">
    <property type="component" value="Unassembled WGS sequence"/>
</dbReference>
<comment type="caution">
    <text evidence="1">The sequence shown here is derived from an EMBL/GenBank/DDBJ whole genome shotgun (WGS) entry which is preliminary data.</text>
</comment>
<name>A0A073HZF4_9SPIT</name>
<accession>A0A073HZF4</accession>
<proteinExistence type="predicted"/>